<keyword evidence="2 4" id="KW-1133">Transmembrane helix</keyword>
<feature type="transmembrane region" description="Helical" evidence="4">
    <location>
        <begin position="225"/>
        <end position="254"/>
    </location>
</feature>
<dbReference type="Proteomes" id="UP000680038">
    <property type="component" value="Unassembled WGS sequence"/>
</dbReference>
<feature type="transmembrane region" description="Helical" evidence="4">
    <location>
        <begin position="149"/>
        <end position="171"/>
    </location>
</feature>
<dbReference type="RefSeq" id="WP_215240936.1">
    <property type="nucleotide sequence ID" value="NZ_CAJRAF010000002.1"/>
</dbReference>
<feature type="transmembrane region" description="Helical" evidence="4">
    <location>
        <begin position="380"/>
        <end position="401"/>
    </location>
</feature>
<feature type="transmembrane region" description="Helical" evidence="4">
    <location>
        <begin position="56"/>
        <end position="80"/>
    </location>
</feature>
<dbReference type="SUPFAM" id="SSF103473">
    <property type="entry name" value="MFS general substrate transporter"/>
    <property type="match status" value="1"/>
</dbReference>
<feature type="transmembrane region" description="Helical" evidence="4">
    <location>
        <begin position="110"/>
        <end position="128"/>
    </location>
</feature>
<accession>A0A916JG14</accession>
<dbReference type="GO" id="GO:0005886">
    <property type="term" value="C:plasma membrane"/>
    <property type="evidence" value="ECO:0007669"/>
    <property type="project" value="TreeGrafter"/>
</dbReference>
<evidence type="ECO:0000256" key="4">
    <source>
        <dbReference type="SAM" id="Phobius"/>
    </source>
</evidence>
<evidence type="ECO:0000256" key="3">
    <source>
        <dbReference type="ARBA" id="ARBA00023136"/>
    </source>
</evidence>
<dbReference type="InterPro" id="IPR020846">
    <property type="entry name" value="MFS_dom"/>
</dbReference>
<evidence type="ECO:0000256" key="2">
    <source>
        <dbReference type="ARBA" id="ARBA00022989"/>
    </source>
</evidence>
<dbReference type="EMBL" id="CAJRAF010000002">
    <property type="protein sequence ID" value="CAG5009811.1"/>
    <property type="molecule type" value="Genomic_DNA"/>
</dbReference>
<feature type="transmembrane region" description="Helical" evidence="4">
    <location>
        <begin position="293"/>
        <end position="312"/>
    </location>
</feature>
<evidence type="ECO:0000313" key="6">
    <source>
        <dbReference type="EMBL" id="CAG5009811.1"/>
    </source>
</evidence>
<dbReference type="InterPro" id="IPR036259">
    <property type="entry name" value="MFS_trans_sf"/>
</dbReference>
<dbReference type="AlphaFoldDB" id="A0A916JG14"/>
<dbReference type="PANTHER" id="PTHR43129">
    <property type="entry name" value="FOSMIDOMYCIN RESISTANCE PROTEIN"/>
    <property type="match status" value="1"/>
</dbReference>
<evidence type="ECO:0000256" key="1">
    <source>
        <dbReference type="ARBA" id="ARBA00022692"/>
    </source>
</evidence>
<sequence length="408" mass="43944">MKATGEVSQVSATESANDTVFSILIALSFSHLLNDTLQSLIPSIYPMVKDSFHLSFSQIGLITFTFQVSASLLQPLVGLYTDKKPQPYALAVGMCFTMIGLIALSMANSFYMILWSVGLIGVGSAVFHPEASRVARMASGGRHGMAQSLFQVGGNAGSSLGPLLAALILLPFGRFQIIWFSLVALVAIYILGRVGNWYKANINRVKRKVNTSDTTVKIIPKSRMVISIGILLLLIFSKYIYMASLGSYFTFYLIDKFGVSIQNSQIYLFAFLFSVAAGTFAGGPVGDRIGRKYVIWISILGTAPFALALPYVNLFWTGVLSCLIGLILSSAFSAILVYAQELIPGKVGMIAGLFFGFAFGIAGIGSAILGSLADNTSIEYVFQVCSFLPLIGLLTGFLPNLERKVKTA</sequence>
<dbReference type="PANTHER" id="PTHR43129:SF1">
    <property type="entry name" value="FOSMIDOMYCIN RESISTANCE PROTEIN"/>
    <property type="match status" value="1"/>
</dbReference>
<protein>
    <submittedName>
        <fullName evidence="6">Fosmidomycin resistance protein</fullName>
    </submittedName>
</protein>
<organism evidence="6 7">
    <name type="scientific">Dyadobacter helix</name>
    <dbReference type="NCBI Taxonomy" id="2822344"/>
    <lineage>
        <taxon>Bacteria</taxon>
        <taxon>Pseudomonadati</taxon>
        <taxon>Bacteroidota</taxon>
        <taxon>Cytophagia</taxon>
        <taxon>Cytophagales</taxon>
        <taxon>Spirosomataceae</taxon>
        <taxon>Dyadobacter</taxon>
    </lineage>
</organism>
<feature type="transmembrane region" description="Helical" evidence="4">
    <location>
        <begin position="87"/>
        <end position="104"/>
    </location>
</feature>
<comment type="caution">
    <text evidence="6">The sequence shown here is derived from an EMBL/GenBank/DDBJ whole genome shotgun (WGS) entry which is preliminary data.</text>
</comment>
<feature type="transmembrane region" description="Helical" evidence="4">
    <location>
        <begin position="350"/>
        <end position="368"/>
    </location>
</feature>
<evidence type="ECO:0000259" key="5">
    <source>
        <dbReference type="PROSITE" id="PS50850"/>
    </source>
</evidence>
<feature type="transmembrane region" description="Helical" evidence="4">
    <location>
        <begin position="318"/>
        <end position="338"/>
    </location>
</feature>
<dbReference type="InterPro" id="IPR011701">
    <property type="entry name" value="MFS"/>
</dbReference>
<dbReference type="Gene3D" id="1.20.1250.20">
    <property type="entry name" value="MFS general substrate transporter like domains"/>
    <property type="match status" value="2"/>
</dbReference>
<gene>
    <name evidence="6" type="primary">fsr</name>
    <name evidence="6" type="ORF">DYBT9275_04574</name>
</gene>
<feature type="domain" description="Major facilitator superfamily (MFS) profile" evidence="5">
    <location>
        <begin position="23"/>
        <end position="404"/>
    </location>
</feature>
<keyword evidence="7" id="KW-1185">Reference proteome</keyword>
<feature type="transmembrane region" description="Helical" evidence="4">
    <location>
        <begin position="266"/>
        <end position="286"/>
    </location>
</feature>
<evidence type="ECO:0000313" key="7">
    <source>
        <dbReference type="Proteomes" id="UP000680038"/>
    </source>
</evidence>
<proteinExistence type="predicted"/>
<dbReference type="Pfam" id="PF07690">
    <property type="entry name" value="MFS_1"/>
    <property type="match status" value="1"/>
</dbReference>
<keyword evidence="3 4" id="KW-0472">Membrane</keyword>
<feature type="transmembrane region" description="Helical" evidence="4">
    <location>
        <begin position="177"/>
        <end position="198"/>
    </location>
</feature>
<reference evidence="6" key="1">
    <citation type="submission" date="2021-04" db="EMBL/GenBank/DDBJ databases">
        <authorList>
            <person name="Rodrigo-Torres L."/>
            <person name="Arahal R. D."/>
            <person name="Lucena T."/>
        </authorList>
    </citation>
    <scope>NUCLEOTIDE SEQUENCE</scope>
    <source>
        <strain evidence="6">CECT 9275</strain>
    </source>
</reference>
<keyword evidence="1 4" id="KW-0812">Transmembrane</keyword>
<dbReference type="CDD" id="cd17478">
    <property type="entry name" value="MFS_FsR"/>
    <property type="match status" value="1"/>
</dbReference>
<name>A0A916JG14_9BACT</name>
<dbReference type="GO" id="GO:0022857">
    <property type="term" value="F:transmembrane transporter activity"/>
    <property type="evidence" value="ECO:0007669"/>
    <property type="project" value="InterPro"/>
</dbReference>
<dbReference type="PROSITE" id="PS50850">
    <property type="entry name" value="MFS"/>
    <property type="match status" value="1"/>
</dbReference>